<evidence type="ECO:0000256" key="1">
    <source>
        <dbReference type="ARBA" id="ARBA00004141"/>
    </source>
</evidence>
<evidence type="ECO:0000313" key="9">
    <source>
        <dbReference type="Proteomes" id="UP001186944"/>
    </source>
</evidence>
<evidence type="ECO:0000256" key="3">
    <source>
        <dbReference type="ARBA" id="ARBA00022692"/>
    </source>
</evidence>
<comment type="subcellular location">
    <subcellularLocation>
        <location evidence="1">Membrane</location>
        <topology evidence="1">Multi-pass membrane protein</topology>
    </subcellularLocation>
</comment>
<feature type="transmembrane region" description="Helical" evidence="7">
    <location>
        <begin position="252"/>
        <end position="272"/>
    </location>
</feature>
<dbReference type="Pfam" id="PF00939">
    <property type="entry name" value="Na_sulph_symp"/>
    <property type="match status" value="1"/>
</dbReference>
<dbReference type="GO" id="GO:0015556">
    <property type="term" value="F:C4-dicarboxylate transmembrane transporter activity"/>
    <property type="evidence" value="ECO:0007669"/>
    <property type="project" value="UniProtKB-ARBA"/>
</dbReference>
<keyword evidence="5 7" id="KW-0472">Membrane</keyword>
<feature type="transmembrane region" description="Helical" evidence="7">
    <location>
        <begin position="512"/>
        <end position="535"/>
    </location>
</feature>
<protein>
    <submittedName>
        <fullName evidence="8">Uncharacterized protein</fullName>
    </submittedName>
</protein>
<evidence type="ECO:0000256" key="4">
    <source>
        <dbReference type="ARBA" id="ARBA00022989"/>
    </source>
</evidence>
<feature type="transmembrane region" description="Helical" evidence="7">
    <location>
        <begin position="62"/>
        <end position="79"/>
    </location>
</feature>
<keyword evidence="9" id="KW-1185">Reference proteome</keyword>
<feature type="transmembrane region" description="Helical" evidence="7">
    <location>
        <begin position="353"/>
        <end position="376"/>
    </location>
</feature>
<evidence type="ECO:0000256" key="6">
    <source>
        <dbReference type="SAM" id="MobiDB-lite"/>
    </source>
</evidence>
<feature type="transmembrane region" description="Helical" evidence="7">
    <location>
        <begin position="308"/>
        <end position="329"/>
    </location>
</feature>
<evidence type="ECO:0000256" key="5">
    <source>
        <dbReference type="ARBA" id="ARBA00023136"/>
    </source>
</evidence>
<dbReference type="GO" id="GO:0005310">
    <property type="term" value="F:dicarboxylic acid transmembrane transporter activity"/>
    <property type="evidence" value="ECO:0007669"/>
    <property type="project" value="UniProtKB-ARBA"/>
</dbReference>
<feature type="transmembrane region" description="Helical" evidence="7">
    <location>
        <begin position="443"/>
        <end position="461"/>
    </location>
</feature>
<dbReference type="EMBL" id="VSWD01000013">
    <property type="protein sequence ID" value="KAK3084784.1"/>
    <property type="molecule type" value="Genomic_DNA"/>
</dbReference>
<comment type="caution">
    <text evidence="8">The sequence shown here is derived from an EMBL/GenBank/DDBJ whole genome shotgun (WGS) entry which is preliminary data.</text>
</comment>
<proteinExistence type="inferred from homology"/>
<dbReference type="GO" id="GO:0005886">
    <property type="term" value="C:plasma membrane"/>
    <property type="evidence" value="ECO:0007669"/>
    <property type="project" value="TreeGrafter"/>
</dbReference>
<name>A0AA88XGA7_PINIB</name>
<dbReference type="PANTHER" id="PTHR10283:SF82">
    <property type="entry name" value="SOLUTE CARRIER FAMILY 13 MEMBER 2"/>
    <property type="match status" value="1"/>
</dbReference>
<gene>
    <name evidence="8" type="ORF">FSP39_018980</name>
</gene>
<comment type="similarity">
    <text evidence="2">Belongs to the SLC13A/DASS transporter (TC 2.A.47) family. NADC subfamily.</text>
</comment>
<sequence>MCVRHCCHGNLMADRGTSYSGYCPNSYLPTADARSHSRQNHQHKVCESYGFQLFLLYNNQDTTMLFLGGLIVAVAVEEVNLHTRIAMGIIMLLGSRPNLLMLGLMLPTWFLSMWISNTAATSIMVPIITAVTNQIKDMENLSEPSGKLCLFVFFYLNQSILRHDNSYFIGRKFKDLTLVIIQNIYLEKGEENQGFELKEDTKEERSEVPNRDDINNKTPPVSSSDVIINDVEANVHIDEKERKRKKEELARLSKGFALCVAYAANVGGIATLTGTPPNLILQGIANDKYDAIQEGADSGITFAKWMGFGLPLSVLVLFLSWGWLQLYFLRGSKSDPTRNQAIKIAVRQEYKKLGPVTFGEIVVLILFICLALLWIFRDIPGFWGWREIFRETDKKDALTGCDKPSQVCPTFFLSFFNINIKETLPTKPKYIPILTWKKTVNKVPWGVLLLLGGGFALAFASQESQLSKSIGCRLRVFDSLDPWVMNLVICLIVAAATEVTSNSATSTLLMPIMFELAMAGVMMNVIAVLTLTLGINTWGKALFDFDNIPGFLSSTSLNSSCDDLVPLKCVG</sequence>
<feature type="transmembrane region" description="Helical" evidence="7">
    <location>
        <begin position="482"/>
        <end position="500"/>
    </location>
</feature>
<feature type="transmembrane region" description="Helical" evidence="7">
    <location>
        <begin position="111"/>
        <end position="131"/>
    </location>
</feature>
<feature type="compositionally biased region" description="Basic and acidic residues" evidence="6">
    <location>
        <begin position="195"/>
        <end position="215"/>
    </location>
</feature>
<keyword evidence="3 7" id="KW-0812">Transmembrane</keyword>
<evidence type="ECO:0000313" key="8">
    <source>
        <dbReference type="EMBL" id="KAK3084784.1"/>
    </source>
</evidence>
<dbReference type="AlphaFoldDB" id="A0AA88XGA7"/>
<reference evidence="8" key="1">
    <citation type="submission" date="2019-08" db="EMBL/GenBank/DDBJ databases">
        <title>The improved chromosome-level genome for the pearl oyster Pinctada fucata martensii using PacBio sequencing and Hi-C.</title>
        <authorList>
            <person name="Zheng Z."/>
        </authorList>
    </citation>
    <scope>NUCLEOTIDE SEQUENCE</scope>
    <source>
        <strain evidence="8">ZZ-2019</strain>
        <tissue evidence="8">Adductor muscle</tissue>
    </source>
</reference>
<keyword evidence="4 7" id="KW-1133">Transmembrane helix</keyword>
<dbReference type="Proteomes" id="UP001186944">
    <property type="component" value="Unassembled WGS sequence"/>
</dbReference>
<organism evidence="8 9">
    <name type="scientific">Pinctada imbricata</name>
    <name type="common">Atlantic pearl-oyster</name>
    <name type="synonym">Pinctada martensii</name>
    <dbReference type="NCBI Taxonomy" id="66713"/>
    <lineage>
        <taxon>Eukaryota</taxon>
        <taxon>Metazoa</taxon>
        <taxon>Spiralia</taxon>
        <taxon>Lophotrochozoa</taxon>
        <taxon>Mollusca</taxon>
        <taxon>Bivalvia</taxon>
        <taxon>Autobranchia</taxon>
        <taxon>Pteriomorphia</taxon>
        <taxon>Pterioida</taxon>
        <taxon>Pterioidea</taxon>
        <taxon>Pteriidae</taxon>
        <taxon>Pinctada</taxon>
    </lineage>
</organism>
<dbReference type="PANTHER" id="PTHR10283">
    <property type="entry name" value="SOLUTE CARRIER FAMILY 13 MEMBER"/>
    <property type="match status" value="1"/>
</dbReference>
<feature type="region of interest" description="Disordered" evidence="6">
    <location>
        <begin position="195"/>
        <end position="223"/>
    </location>
</feature>
<accession>A0AA88XGA7</accession>
<evidence type="ECO:0000256" key="2">
    <source>
        <dbReference type="ARBA" id="ARBA00006772"/>
    </source>
</evidence>
<evidence type="ECO:0000256" key="7">
    <source>
        <dbReference type="SAM" id="Phobius"/>
    </source>
</evidence>
<dbReference type="InterPro" id="IPR001898">
    <property type="entry name" value="SLC13A/DASS"/>
</dbReference>